<feature type="binding site" evidence="5">
    <location>
        <position position="94"/>
    </location>
    <ligand>
        <name>Mg(2+)</name>
        <dbReference type="ChEBI" id="CHEBI:18420"/>
        <label>1</label>
        <note>catalytic</note>
    </ligand>
</feature>
<feature type="binding site" evidence="5">
    <location>
        <position position="216"/>
    </location>
    <ligand>
        <name>Mg(2+)</name>
        <dbReference type="ChEBI" id="CHEBI:18420"/>
        <label>1</label>
        <note>catalytic</note>
    </ligand>
</feature>
<dbReference type="GO" id="GO:0006020">
    <property type="term" value="P:inositol metabolic process"/>
    <property type="evidence" value="ECO:0007669"/>
    <property type="project" value="TreeGrafter"/>
</dbReference>
<dbReference type="KEGG" id="tcl:Tchl_3337"/>
<comment type="cofactor">
    <cofactor evidence="5">
        <name>Mg(2+)</name>
        <dbReference type="ChEBI" id="CHEBI:18420"/>
    </cofactor>
</comment>
<dbReference type="InterPro" id="IPR020583">
    <property type="entry name" value="Inositol_monoP_metal-BS"/>
</dbReference>
<dbReference type="EMBL" id="CP018839">
    <property type="protein sequence ID" value="APR06143.1"/>
    <property type="molecule type" value="Genomic_DNA"/>
</dbReference>
<evidence type="ECO:0000256" key="4">
    <source>
        <dbReference type="ARBA" id="ARBA00022842"/>
    </source>
</evidence>
<keyword evidence="2 5" id="KW-0479">Metal-binding</keyword>
<feature type="binding site" evidence="5">
    <location>
        <position position="70"/>
    </location>
    <ligand>
        <name>Mg(2+)</name>
        <dbReference type="ChEBI" id="CHEBI:18420"/>
        <label>1</label>
        <note>catalytic</note>
    </ligand>
</feature>
<dbReference type="GO" id="GO:0007165">
    <property type="term" value="P:signal transduction"/>
    <property type="evidence" value="ECO:0007669"/>
    <property type="project" value="TreeGrafter"/>
</dbReference>
<evidence type="ECO:0000313" key="7">
    <source>
        <dbReference type="Proteomes" id="UP000185739"/>
    </source>
</evidence>
<dbReference type="InterPro" id="IPR000760">
    <property type="entry name" value="Inositol_monophosphatase-like"/>
</dbReference>
<comment type="similarity">
    <text evidence="1">Belongs to the inositol monophosphatase superfamily.</text>
</comment>
<evidence type="ECO:0000256" key="3">
    <source>
        <dbReference type="ARBA" id="ARBA00022801"/>
    </source>
</evidence>
<organism evidence="6 7">
    <name type="scientific">Thauera chlorobenzoica</name>
    <dbReference type="NCBI Taxonomy" id="96773"/>
    <lineage>
        <taxon>Bacteria</taxon>
        <taxon>Pseudomonadati</taxon>
        <taxon>Pseudomonadota</taxon>
        <taxon>Betaproteobacteria</taxon>
        <taxon>Rhodocyclales</taxon>
        <taxon>Zoogloeaceae</taxon>
        <taxon>Thauera</taxon>
    </lineage>
</organism>
<feature type="binding site" evidence="5">
    <location>
        <position position="92"/>
    </location>
    <ligand>
        <name>Mg(2+)</name>
        <dbReference type="ChEBI" id="CHEBI:18420"/>
        <label>1</label>
        <note>catalytic</note>
    </ligand>
</feature>
<dbReference type="GO" id="GO:0008934">
    <property type="term" value="F:inositol monophosphate 1-phosphatase activity"/>
    <property type="evidence" value="ECO:0007669"/>
    <property type="project" value="TreeGrafter"/>
</dbReference>
<dbReference type="Proteomes" id="UP000185739">
    <property type="component" value="Chromosome"/>
</dbReference>
<sequence length="269" mass="28942">MPTASQRLARARALESLVRDIAREEILPRYLKSSRSRKADGSLFTEADLISQRRFSEALPQLLPGAVLGEEMSAAEQAVLWNEGGRGLWCIDPIDGTTNFANGIPLFAVSIAYLINHQPVLGVVYNPITDESFYAARGAGAFLNGTELPLRPSAASLHDAVAGVDFKRISHHLGDELAVRPPYYSQRNFGSSALEWCFVAAGRLDVYLHGGQMLWDYAAGCLILAEAGGQAEALDGGTLMSGPAIKRGVITAASPALFTEWSAWVKGHS</sequence>
<dbReference type="PRINTS" id="PR00377">
    <property type="entry name" value="IMPHPHTASES"/>
</dbReference>
<reference evidence="6 7" key="1">
    <citation type="submission" date="2016-12" db="EMBL/GenBank/DDBJ databases">
        <title>Complete genome sequence of Thauera chlorobenzoica, a Betaproteobacterium degrading haloaromatics anaerobically to CO2 and halides.</title>
        <authorList>
            <person name="Goris T."/>
            <person name="Mergelsberg M."/>
            <person name="Boll M."/>
        </authorList>
    </citation>
    <scope>NUCLEOTIDE SEQUENCE [LARGE SCALE GENOMIC DNA]</scope>
    <source>
        <strain evidence="6 7">3CB1</strain>
    </source>
</reference>
<gene>
    <name evidence="6" type="ORF">Tchl_3337</name>
</gene>
<dbReference type="AlphaFoldDB" id="A0A1H5TJ07"/>
<proteinExistence type="inferred from homology"/>
<evidence type="ECO:0000313" key="6">
    <source>
        <dbReference type="EMBL" id="APR06143.1"/>
    </source>
</evidence>
<keyword evidence="4 5" id="KW-0460">Magnesium</keyword>
<dbReference type="SUPFAM" id="SSF56655">
    <property type="entry name" value="Carbohydrate phosphatase"/>
    <property type="match status" value="1"/>
</dbReference>
<dbReference type="STRING" id="96773.Tchl_3337"/>
<dbReference type="PROSITE" id="PS00630">
    <property type="entry name" value="IMP_2"/>
    <property type="match status" value="1"/>
</dbReference>
<keyword evidence="3 6" id="KW-0378">Hydrolase</keyword>
<dbReference type="EC" id="3.1.3.25" evidence="6"/>
<dbReference type="Gene3D" id="3.40.190.80">
    <property type="match status" value="1"/>
</dbReference>
<evidence type="ECO:0000256" key="5">
    <source>
        <dbReference type="PIRSR" id="PIRSR600760-2"/>
    </source>
</evidence>
<accession>A0A1H5TJ07</accession>
<name>A0A1H5TJ07_9RHOO</name>
<dbReference type="PANTHER" id="PTHR20854">
    <property type="entry name" value="INOSITOL MONOPHOSPHATASE"/>
    <property type="match status" value="1"/>
</dbReference>
<dbReference type="GO" id="GO:0046872">
    <property type="term" value="F:metal ion binding"/>
    <property type="evidence" value="ECO:0007669"/>
    <property type="project" value="UniProtKB-KW"/>
</dbReference>
<dbReference type="Gene3D" id="3.30.540.10">
    <property type="entry name" value="Fructose-1,6-Bisphosphatase, subunit A, domain 1"/>
    <property type="match status" value="1"/>
</dbReference>
<keyword evidence="7" id="KW-1185">Reference proteome</keyword>
<feature type="binding site" evidence="5">
    <location>
        <position position="95"/>
    </location>
    <ligand>
        <name>Mg(2+)</name>
        <dbReference type="ChEBI" id="CHEBI:18420"/>
        <label>1</label>
        <note>catalytic</note>
    </ligand>
</feature>
<dbReference type="CDD" id="cd01637">
    <property type="entry name" value="IMPase_like"/>
    <property type="match status" value="1"/>
</dbReference>
<dbReference type="PANTHER" id="PTHR20854:SF4">
    <property type="entry name" value="INOSITOL-1-MONOPHOSPHATASE-RELATED"/>
    <property type="match status" value="1"/>
</dbReference>
<evidence type="ECO:0000256" key="2">
    <source>
        <dbReference type="ARBA" id="ARBA00022723"/>
    </source>
</evidence>
<dbReference type="GO" id="GO:0046854">
    <property type="term" value="P:phosphatidylinositol phosphate biosynthetic process"/>
    <property type="evidence" value="ECO:0007669"/>
    <property type="project" value="InterPro"/>
</dbReference>
<dbReference type="Pfam" id="PF00459">
    <property type="entry name" value="Inositol_P"/>
    <property type="match status" value="1"/>
</dbReference>
<evidence type="ECO:0000256" key="1">
    <source>
        <dbReference type="ARBA" id="ARBA00009759"/>
    </source>
</evidence>
<dbReference type="OrthoDB" id="9785695at2"/>
<protein>
    <submittedName>
        <fullName evidence="6">Inositol-1-monophosphatase</fullName>
        <ecNumber evidence="6">3.1.3.25</ecNumber>
    </submittedName>
</protein>
<dbReference type="PROSITE" id="PS00629">
    <property type="entry name" value="IMP_1"/>
    <property type="match status" value="1"/>
</dbReference>
<dbReference type="InterPro" id="IPR020550">
    <property type="entry name" value="Inositol_monophosphatase_CS"/>
</dbReference>
<dbReference type="RefSeq" id="WP_075149385.1">
    <property type="nucleotide sequence ID" value="NZ_CP018839.1"/>
</dbReference>